<dbReference type="GO" id="GO:0004197">
    <property type="term" value="F:cysteine-type endopeptidase activity"/>
    <property type="evidence" value="ECO:0007669"/>
    <property type="project" value="InterPro"/>
</dbReference>
<dbReference type="EMBL" id="JAAGMS010000335">
    <property type="protein sequence ID" value="NEC02286.1"/>
    <property type="molecule type" value="Genomic_DNA"/>
</dbReference>
<dbReference type="GO" id="GO:0006508">
    <property type="term" value="P:proteolysis"/>
    <property type="evidence" value="ECO:0007669"/>
    <property type="project" value="InterPro"/>
</dbReference>
<feature type="compositionally biased region" description="Acidic residues" evidence="1">
    <location>
        <begin position="175"/>
        <end position="185"/>
    </location>
</feature>
<organism evidence="3 4">
    <name type="scientific">Streptomyces anulatus</name>
    <name type="common">Streptomyces chrysomallus</name>
    <dbReference type="NCBI Taxonomy" id="1892"/>
    <lineage>
        <taxon>Bacteria</taxon>
        <taxon>Bacillati</taxon>
        <taxon>Actinomycetota</taxon>
        <taxon>Actinomycetes</taxon>
        <taxon>Kitasatosporales</taxon>
        <taxon>Streptomycetaceae</taxon>
        <taxon>Streptomyces</taxon>
    </lineage>
</organism>
<dbReference type="InterPro" id="IPR011600">
    <property type="entry name" value="Pept_C14_caspase"/>
</dbReference>
<proteinExistence type="predicted"/>
<dbReference type="AlphaFoldDB" id="A0A7K3RJU8"/>
<comment type="caution">
    <text evidence="3">The sequence shown here is derived from an EMBL/GenBank/DDBJ whole genome shotgun (WGS) entry which is preliminary data.</text>
</comment>
<evidence type="ECO:0000256" key="1">
    <source>
        <dbReference type="SAM" id="MobiDB-lite"/>
    </source>
</evidence>
<feature type="region of interest" description="Disordered" evidence="1">
    <location>
        <begin position="162"/>
        <end position="185"/>
    </location>
</feature>
<dbReference type="NCBIfam" id="NF047832">
    <property type="entry name" value="caspase_w_EACC1"/>
    <property type="match status" value="1"/>
</dbReference>
<evidence type="ECO:0000313" key="4">
    <source>
        <dbReference type="Proteomes" id="UP000470951"/>
    </source>
</evidence>
<dbReference type="Proteomes" id="UP000470951">
    <property type="component" value="Unassembled WGS sequence"/>
</dbReference>
<reference evidence="3 4" key="1">
    <citation type="submission" date="2020-01" db="EMBL/GenBank/DDBJ databases">
        <title>Insect and environment-associated Actinomycetes.</title>
        <authorList>
            <person name="Currrie C."/>
            <person name="Chevrette M."/>
            <person name="Carlson C."/>
            <person name="Stubbendieck R."/>
            <person name="Wendt-Pienkowski E."/>
        </authorList>
    </citation>
    <scope>NUCLEOTIDE SEQUENCE [LARGE SCALE GENOMIC DNA]</scope>
    <source>
        <strain evidence="3 4">SID7903</strain>
    </source>
</reference>
<evidence type="ECO:0000313" key="3">
    <source>
        <dbReference type="EMBL" id="NEC02286.1"/>
    </source>
</evidence>
<gene>
    <name evidence="3" type="ORF">G3I58_30590</name>
</gene>
<dbReference type="Gene3D" id="3.40.50.1460">
    <property type="match status" value="1"/>
</dbReference>
<evidence type="ECO:0000259" key="2">
    <source>
        <dbReference type="Pfam" id="PF00656"/>
    </source>
</evidence>
<protein>
    <recommendedName>
        <fullName evidence="2">Peptidase C14 caspase domain-containing protein</fullName>
    </recommendedName>
</protein>
<dbReference type="Pfam" id="PF00656">
    <property type="entry name" value="Peptidase_C14"/>
    <property type="match status" value="1"/>
</dbReference>
<dbReference type="RefSeq" id="WP_164221466.1">
    <property type="nucleotide sequence ID" value="NZ_JAAGMS010000335.1"/>
</dbReference>
<feature type="domain" description="Peptidase C14 caspase" evidence="2">
    <location>
        <begin position="10"/>
        <end position="247"/>
    </location>
</feature>
<accession>A0A7K3RJU8</accession>
<sequence>MPVADPGASRAVLVGIGTYTSPDLEQLPAAEEGAVRLGSLLCDTAVWGLADTSVTVLDSKSSETAVLKSVRDAAADATDALVVYFAGHGLLDRAGKLHLAFPMADADHPQIGTIPYVTFREVVQQAGRHLRSWVIILDCCYSGAAGMGTIGTPTRAELATAIEDPAPSDPARAAEEDETESDNDYDYGSCVLTSTSAVQRSFVAEGANYPEFTAELIDILHRGISGRGATLSLADTWQTIKKRMRMRGSPEPHLFPHNGVDHRFQWHNRAHNMPQRKSEPIVVAPRQRPAPPLEEPNTRARRILTDFPTDVVTRGQAIKPRIAAKVRALFHIPESEPLIAVGRAEAHGQFFVGKRLLVFTETVFYASDGSAMFGCPYAELSAVEIAVRSTYNAGFPEWYVDLTFRGNKVGYGPWGEKRAELVRFALSRLTSTT</sequence>
<name>A0A7K3RJU8_STRAQ</name>